<gene>
    <name evidence="1" type="ORF">ONZ43_g295</name>
</gene>
<proteinExistence type="predicted"/>
<accession>A0ACC2J8Q9</accession>
<reference evidence="1" key="1">
    <citation type="submission" date="2022-11" db="EMBL/GenBank/DDBJ databases">
        <title>Genome Sequence of Nemania bipapillata.</title>
        <authorList>
            <person name="Buettner E."/>
        </authorList>
    </citation>
    <scope>NUCLEOTIDE SEQUENCE</scope>
    <source>
        <strain evidence="1">CP14</strain>
    </source>
</reference>
<dbReference type="EMBL" id="JAPESX010000034">
    <property type="protein sequence ID" value="KAJ8123844.1"/>
    <property type="molecule type" value="Genomic_DNA"/>
</dbReference>
<organism evidence="1 2">
    <name type="scientific">Nemania bipapillata</name>
    <dbReference type="NCBI Taxonomy" id="110536"/>
    <lineage>
        <taxon>Eukaryota</taxon>
        <taxon>Fungi</taxon>
        <taxon>Dikarya</taxon>
        <taxon>Ascomycota</taxon>
        <taxon>Pezizomycotina</taxon>
        <taxon>Sordariomycetes</taxon>
        <taxon>Xylariomycetidae</taxon>
        <taxon>Xylariales</taxon>
        <taxon>Xylariaceae</taxon>
        <taxon>Nemania</taxon>
    </lineage>
</organism>
<protein>
    <submittedName>
        <fullName evidence="1">Uncharacterized protein</fullName>
    </submittedName>
</protein>
<sequence>MPPTLSGRVFKSRKSKTKGTLHQKNHRWESFTTKISKLHSLDPLRRVRRHDLDNEDLEATTSYLRNGLEKWAELNLSKGFTSFKRELQPLCDSLPQILHFEGRIMDLLEKYILVQDLESLEPLFDLLTAFAHDLGTRFEKHYPRALSLIIQVASRPQDVAVIEWTFACLAFLFKYLSKLLVPDLRPTYDLLAPLLGKARNPAHITKFAAEALSFLVKKAAAPANREKALIPFIQHVRDDFNASRDDRHLELYYHGLMTMFSEAVKGQGYGIHTTGPDILKALTSSVPNDQCVSLEPINWSEVVCGVLISLVHHSTAETFVSIPKAIADAATADESRAEFPLHSTRFRSVFLKSFQRFVIQHWSQNSNEDMLCVFLPRMIESQALPSVGDADAFSLPQSWQDQIVAKFERLEISPFPEQGASGAYDKDPKLHYFEQLPPGIIA</sequence>
<comment type="caution">
    <text evidence="1">The sequence shown here is derived from an EMBL/GenBank/DDBJ whole genome shotgun (WGS) entry which is preliminary data.</text>
</comment>
<name>A0ACC2J8Q9_9PEZI</name>
<evidence type="ECO:0000313" key="2">
    <source>
        <dbReference type="Proteomes" id="UP001153334"/>
    </source>
</evidence>
<keyword evidence="2" id="KW-1185">Reference proteome</keyword>
<dbReference type="Proteomes" id="UP001153334">
    <property type="component" value="Unassembled WGS sequence"/>
</dbReference>
<evidence type="ECO:0000313" key="1">
    <source>
        <dbReference type="EMBL" id="KAJ8123844.1"/>
    </source>
</evidence>